<organism evidence="2">
    <name type="scientific">Cacopsylla melanoneura</name>
    <dbReference type="NCBI Taxonomy" id="428564"/>
    <lineage>
        <taxon>Eukaryota</taxon>
        <taxon>Metazoa</taxon>
        <taxon>Ecdysozoa</taxon>
        <taxon>Arthropoda</taxon>
        <taxon>Hexapoda</taxon>
        <taxon>Insecta</taxon>
        <taxon>Pterygota</taxon>
        <taxon>Neoptera</taxon>
        <taxon>Paraneoptera</taxon>
        <taxon>Hemiptera</taxon>
        <taxon>Sternorrhyncha</taxon>
        <taxon>Psylloidea</taxon>
        <taxon>Psyllidae</taxon>
        <taxon>Psyllinae</taxon>
        <taxon>Cacopsylla</taxon>
    </lineage>
</organism>
<proteinExistence type="predicted"/>
<dbReference type="InterPro" id="IPR036116">
    <property type="entry name" value="FN3_sf"/>
</dbReference>
<name>A0A8D9BCT6_9HEMI</name>
<accession>A0A8D9BCT6</accession>
<dbReference type="PROSITE" id="PS50853">
    <property type="entry name" value="FN3"/>
    <property type="match status" value="1"/>
</dbReference>
<sequence length="134" mass="15442">MGYILEIAQVENVYVDIEAILNPVKNSYTVENLSRGRTYQINLKTSTLDGESVYIFGTKLTTTDILDLSKNIIGVTLLKTKCSIDIKWFPSPTYKTFFIIYKQIHISTQNTSELKRVRVYLCKLYVQILNNSYV</sequence>
<dbReference type="AlphaFoldDB" id="A0A8D9BCT6"/>
<dbReference type="SUPFAM" id="SSF49265">
    <property type="entry name" value="Fibronectin type III"/>
    <property type="match status" value="1"/>
</dbReference>
<reference evidence="2" key="1">
    <citation type="submission" date="2021-05" db="EMBL/GenBank/DDBJ databases">
        <authorList>
            <person name="Alioto T."/>
            <person name="Alioto T."/>
            <person name="Gomez Garrido J."/>
        </authorList>
    </citation>
    <scope>NUCLEOTIDE SEQUENCE</scope>
</reference>
<evidence type="ECO:0000259" key="1">
    <source>
        <dbReference type="PROSITE" id="PS50853"/>
    </source>
</evidence>
<evidence type="ECO:0000313" key="2">
    <source>
        <dbReference type="EMBL" id="CAG6780789.1"/>
    </source>
</evidence>
<feature type="domain" description="Fibronectin type-III" evidence="1">
    <location>
        <begin position="1"/>
        <end position="65"/>
    </location>
</feature>
<dbReference type="InterPro" id="IPR003961">
    <property type="entry name" value="FN3_dom"/>
</dbReference>
<protein>
    <recommendedName>
        <fullName evidence="1">Fibronectin type-III domain-containing protein</fullName>
    </recommendedName>
</protein>
<dbReference type="EMBL" id="HBUF01620128">
    <property type="protein sequence ID" value="CAG6780789.1"/>
    <property type="molecule type" value="Transcribed_RNA"/>
</dbReference>